<dbReference type="EMBL" id="DVNM01000042">
    <property type="protein sequence ID" value="HIU69776.1"/>
    <property type="molecule type" value="Genomic_DNA"/>
</dbReference>
<accession>A0A9D1MVA1</accession>
<dbReference type="PANTHER" id="PTHR35868">
    <property type="entry name" value="DUF2804 DOMAIN-CONTAINING PROTEIN-RELATED"/>
    <property type="match status" value="1"/>
</dbReference>
<gene>
    <name evidence="1" type="ORF">IAD23_07465</name>
</gene>
<dbReference type="PANTHER" id="PTHR35868:SF3">
    <property type="entry name" value="DUF2804 DOMAIN-CONTAINING PROTEIN"/>
    <property type="match status" value="1"/>
</dbReference>
<dbReference type="Pfam" id="PF10974">
    <property type="entry name" value="DUF2804"/>
    <property type="match status" value="1"/>
</dbReference>
<reference evidence="1" key="2">
    <citation type="journal article" date="2021" name="PeerJ">
        <title>Extensive microbial diversity within the chicken gut microbiome revealed by metagenomics and culture.</title>
        <authorList>
            <person name="Gilroy R."/>
            <person name="Ravi A."/>
            <person name="Getino M."/>
            <person name="Pursley I."/>
            <person name="Horton D.L."/>
            <person name="Alikhan N.F."/>
            <person name="Baker D."/>
            <person name="Gharbi K."/>
            <person name="Hall N."/>
            <person name="Watson M."/>
            <person name="Adriaenssens E.M."/>
            <person name="Foster-Nyarko E."/>
            <person name="Jarju S."/>
            <person name="Secka A."/>
            <person name="Antonio M."/>
            <person name="Oren A."/>
            <person name="Chaudhuri R.R."/>
            <person name="La Ragione R."/>
            <person name="Hildebrand F."/>
            <person name="Pallen M.J."/>
        </authorList>
    </citation>
    <scope>NUCLEOTIDE SEQUENCE</scope>
    <source>
        <strain evidence="1">CHK176-6737</strain>
    </source>
</reference>
<dbReference type="InterPro" id="IPR021243">
    <property type="entry name" value="DUF2804"/>
</dbReference>
<protein>
    <submittedName>
        <fullName evidence="1">DUF2804 domain-containing protein</fullName>
    </submittedName>
</protein>
<name>A0A9D1MVA1_9FIRM</name>
<proteinExistence type="predicted"/>
<evidence type="ECO:0000313" key="2">
    <source>
        <dbReference type="Proteomes" id="UP000824125"/>
    </source>
</evidence>
<sequence>MRNHEVTQPGRLLNADGALREPGWSRRLLQVYDRADIKAPAHRIKEWDYYLVLSGDFGAAFTISDDGYVGLQSVSFLDFASVWEHTETVLTAFPMGSLHLPATSETGDTVFENSRLSMRFEVSPGKRRIMCNFSRFYGRESFSCDITLAQPEMDTMVIATPWKEKKTAFYYNQKINCMPASGWIKFGGKTYTFDETQDFGTLDWGRGVWTYDNTWYWGSGNGVIGGKPFGFNIGYGFGDTSAASENMLFYDGVGHKLDDVEFHIPKPYYTAPWRFTSSDGRFEADFQPIIDRAAKINAGVIVTDQHQVFGRMTGKAVLDDGTVLQMKDLLCFAEDVHNRY</sequence>
<dbReference type="Proteomes" id="UP000824125">
    <property type="component" value="Unassembled WGS sequence"/>
</dbReference>
<evidence type="ECO:0000313" key="1">
    <source>
        <dbReference type="EMBL" id="HIU69776.1"/>
    </source>
</evidence>
<organism evidence="1 2">
    <name type="scientific">Candidatus Scybalenecus merdavium</name>
    <dbReference type="NCBI Taxonomy" id="2840939"/>
    <lineage>
        <taxon>Bacteria</taxon>
        <taxon>Bacillati</taxon>
        <taxon>Bacillota</taxon>
        <taxon>Clostridia</taxon>
        <taxon>Eubacteriales</taxon>
        <taxon>Oscillospiraceae</taxon>
        <taxon>Oscillospiraceae incertae sedis</taxon>
        <taxon>Candidatus Scybalenecus</taxon>
    </lineage>
</organism>
<reference evidence="1" key="1">
    <citation type="submission" date="2020-10" db="EMBL/GenBank/DDBJ databases">
        <authorList>
            <person name="Gilroy R."/>
        </authorList>
    </citation>
    <scope>NUCLEOTIDE SEQUENCE</scope>
    <source>
        <strain evidence="1">CHK176-6737</strain>
    </source>
</reference>
<dbReference type="AlphaFoldDB" id="A0A9D1MVA1"/>
<comment type="caution">
    <text evidence="1">The sequence shown here is derived from an EMBL/GenBank/DDBJ whole genome shotgun (WGS) entry which is preliminary data.</text>
</comment>